<organism evidence="2 3">
    <name type="scientific">Melghirimyces profundicolus</name>
    <dbReference type="NCBI Taxonomy" id="1242148"/>
    <lineage>
        <taxon>Bacteria</taxon>
        <taxon>Bacillati</taxon>
        <taxon>Bacillota</taxon>
        <taxon>Bacilli</taxon>
        <taxon>Bacillales</taxon>
        <taxon>Thermoactinomycetaceae</taxon>
        <taxon>Melghirimyces</taxon>
    </lineage>
</organism>
<feature type="transmembrane region" description="Helical" evidence="1">
    <location>
        <begin position="56"/>
        <end position="84"/>
    </location>
</feature>
<gene>
    <name evidence="2" type="ORF">C8P63_10221</name>
</gene>
<accession>A0A2T6C887</accession>
<dbReference type="Proteomes" id="UP000244240">
    <property type="component" value="Unassembled WGS sequence"/>
</dbReference>
<feature type="transmembrane region" description="Helical" evidence="1">
    <location>
        <begin position="6"/>
        <end position="25"/>
    </location>
</feature>
<comment type="caution">
    <text evidence="2">The sequence shown here is derived from an EMBL/GenBank/DDBJ whole genome shotgun (WGS) entry which is preliminary data.</text>
</comment>
<keyword evidence="1" id="KW-1133">Transmembrane helix</keyword>
<evidence type="ECO:0000256" key="1">
    <source>
        <dbReference type="SAM" id="Phobius"/>
    </source>
</evidence>
<name>A0A2T6C887_9BACL</name>
<keyword evidence="1" id="KW-0812">Transmembrane</keyword>
<keyword evidence="1" id="KW-0472">Membrane</keyword>
<protein>
    <submittedName>
        <fullName evidence="2">Uncharacterized protein</fullName>
    </submittedName>
</protein>
<dbReference type="EMBL" id="QBKR01000002">
    <property type="protein sequence ID" value="PTX64528.1"/>
    <property type="molecule type" value="Genomic_DNA"/>
</dbReference>
<dbReference type="AlphaFoldDB" id="A0A2T6C887"/>
<sequence>MVGDVEFSLVAVGSAALAIHVFVTAKGRGRMAGRPRCIRVPVCHFFASRPGSRARYLFFGGWMVLIFSWFTQVGIMVLVGGFLASRPDRGQEDSREGSWQAGRESCAPISGFLWYDGKAGANAEVLRNMERR</sequence>
<reference evidence="2 3" key="1">
    <citation type="submission" date="2018-04" db="EMBL/GenBank/DDBJ databases">
        <title>Genomic Encyclopedia of Archaeal and Bacterial Type Strains, Phase II (KMG-II): from individual species to whole genera.</title>
        <authorList>
            <person name="Goeker M."/>
        </authorList>
    </citation>
    <scope>NUCLEOTIDE SEQUENCE [LARGE SCALE GENOMIC DNA]</scope>
    <source>
        <strain evidence="2 3">DSM 45787</strain>
    </source>
</reference>
<evidence type="ECO:0000313" key="2">
    <source>
        <dbReference type="EMBL" id="PTX64528.1"/>
    </source>
</evidence>
<proteinExistence type="predicted"/>
<evidence type="ECO:0000313" key="3">
    <source>
        <dbReference type="Proteomes" id="UP000244240"/>
    </source>
</evidence>
<keyword evidence="3" id="KW-1185">Reference proteome</keyword>